<evidence type="ECO:0000256" key="6">
    <source>
        <dbReference type="RuleBase" id="RU365068"/>
    </source>
</evidence>
<evidence type="ECO:0000256" key="4">
    <source>
        <dbReference type="ARBA" id="ARBA00022840"/>
    </source>
</evidence>
<dbReference type="PROSITE" id="PS00039">
    <property type="entry name" value="DEAD_ATP_HELICASE"/>
    <property type="match status" value="1"/>
</dbReference>
<dbReference type="EMBL" id="CP126210">
    <property type="protein sequence ID" value="WIA12010.1"/>
    <property type="molecule type" value="Genomic_DNA"/>
</dbReference>
<comment type="domain">
    <text evidence="6">The Q motif is unique to and characteristic of the DEAD box family of RNA helicases and controls ATP binding and hydrolysis.</text>
</comment>
<dbReference type="SMART" id="SM00487">
    <property type="entry name" value="DEXDc"/>
    <property type="match status" value="1"/>
</dbReference>
<keyword evidence="5 6" id="KW-0694">RNA-binding</keyword>
<feature type="region of interest" description="Disordered" evidence="7">
    <location>
        <begin position="242"/>
        <end position="296"/>
    </location>
</feature>
<dbReference type="InterPro" id="IPR000629">
    <property type="entry name" value="RNA-helicase_DEAD-box_CS"/>
</dbReference>
<dbReference type="InterPro" id="IPR027417">
    <property type="entry name" value="P-loop_NTPase"/>
</dbReference>
<feature type="region of interest" description="Disordered" evidence="7">
    <location>
        <begin position="792"/>
        <end position="831"/>
    </location>
</feature>
<evidence type="ECO:0000259" key="9">
    <source>
        <dbReference type="SMART" id="SM00490"/>
    </source>
</evidence>
<reference evidence="11 12" key="1">
    <citation type="submission" date="2023-05" db="EMBL/GenBank/DDBJ databases">
        <title>A 100% complete, gapless, phased diploid assembly of the Scenedesmus obliquus UTEX 3031 genome.</title>
        <authorList>
            <person name="Biondi T.C."/>
            <person name="Hanschen E.R."/>
            <person name="Kwon T."/>
            <person name="Eng W."/>
            <person name="Kruse C.P.S."/>
            <person name="Koehler S.I."/>
            <person name="Kunde Y."/>
            <person name="Gleasner C.D."/>
            <person name="You Mak K.T."/>
            <person name="Polle J."/>
            <person name="Hovde B.T."/>
            <person name="Starkenburg S.R."/>
        </authorList>
    </citation>
    <scope>NUCLEOTIDE SEQUENCE [LARGE SCALE GENOMIC DNA]</scope>
    <source>
        <strain evidence="11 12">DOE0152z</strain>
    </source>
</reference>
<feature type="domain" description="ATP-dependent rRNA helicase SPB4-like C-terminal extension" evidence="10">
    <location>
        <begin position="726"/>
        <end position="791"/>
    </location>
</feature>
<feature type="compositionally biased region" description="Basic and acidic residues" evidence="7">
    <location>
        <begin position="15"/>
        <end position="36"/>
    </location>
</feature>
<name>A0ABY8TSC5_TETOB</name>
<comment type="catalytic activity">
    <reaction evidence="6">
        <text>ATP + H2O = ADP + phosphate + H(+)</text>
        <dbReference type="Rhea" id="RHEA:13065"/>
        <dbReference type="ChEBI" id="CHEBI:15377"/>
        <dbReference type="ChEBI" id="CHEBI:15378"/>
        <dbReference type="ChEBI" id="CHEBI:30616"/>
        <dbReference type="ChEBI" id="CHEBI:43474"/>
        <dbReference type="ChEBI" id="CHEBI:456216"/>
        <dbReference type="EC" id="3.6.4.13"/>
    </reaction>
</comment>
<sequence>MDDGLTLNIDIQGDEVNHKPHLDWRERKKQARERQAQKRQRYSKSQSSRPGFPPAAAPAAGGQHHQQQQQQQQQQEQQQQQQPQQPKQAPLQQHRQQQNPQSSKAAAAAKPGSKRPADTLHGYGAVLAQEAVQKQPKAASTTAADGPPKKRPNIAETAAAASAAAEAMTADEQADIMALVQLNMSVEQQLEQEQRQQQQQQQQQRAGKKGSKKAAAVEQAIPGVVEFGDAPDEPEARDMLAAAGKRAHGKQQHGTNPNSSSSGSRKDKPASKQQKQQQQDAKQAKPKQQLAQHKVGEMAHAGPDVPAEQRQQLFGDAAAAADGGGGGDGSWAGLGLSGVLAEHLVALNFQEPTQVQQRALPVLLAGRDALVRSPTGSGKTLAYLAPLLHSLQARQPRISRAEGTHALILVPTRELAVQVSDVLTALVRRFCWLVAGMLIGGEHRGHEKARLRKGVSLLVATPGRLLDHLTNTSSFKTDRLSWLVLDEADRLLDLGFEAKLKEIQPQHGGSSEQDGYDTAAAAGGEAAWGEAGELLLGGCPLLKLHGDMKQPERTSSLVTFSKAKSCVLLCTDVAARGLDFPAVSTIIQYDPSGDPAEYVHRVGRTARMGQQGEALLFLLPSEMPYVQLLLQQGMKLTQEQLAGLLQCLPALVGRGGPSLAVQQMVRKMRKGAAAAGGMASTTGSSKDGSSRGSGQGSAAAAAAAVGFDGLEGVPGVKPEQAAAALLLQRQLVAVVSRDAELTRMATSAFRSFVRAYTTHPSAMKHVFYVKGLHLGHLAASFGLREAPSKIGAAGSAAERKKRKLEGKHAATKREKQAWHKHAKAAAAMGRG</sequence>
<keyword evidence="3 6" id="KW-0347">Helicase</keyword>
<protein>
    <recommendedName>
        <fullName evidence="6">ATP-dependent RNA helicase</fullName>
        <ecNumber evidence="6">3.6.4.13</ecNumber>
    </recommendedName>
</protein>
<keyword evidence="4 6" id="KW-0067">ATP-binding</keyword>
<feature type="compositionally biased region" description="Low complexity" evidence="7">
    <location>
        <begin position="271"/>
        <end position="292"/>
    </location>
</feature>
<feature type="compositionally biased region" description="Basic and acidic residues" evidence="7">
    <location>
        <begin position="806"/>
        <end position="817"/>
    </location>
</feature>
<evidence type="ECO:0000256" key="3">
    <source>
        <dbReference type="ARBA" id="ARBA00022806"/>
    </source>
</evidence>
<comment type="similarity">
    <text evidence="6">Belongs to the DEAD box helicase family.</text>
</comment>
<dbReference type="Gene3D" id="3.40.50.300">
    <property type="entry name" value="P-loop containing nucleotide triphosphate hydrolases"/>
    <property type="match status" value="2"/>
</dbReference>
<keyword evidence="1 6" id="KW-0547">Nucleotide-binding</keyword>
<feature type="domain" description="Helicase ATP-binding" evidence="8">
    <location>
        <begin position="348"/>
        <end position="564"/>
    </location>
</feature>
<keyword evidence="2 6" id="KW-0378">Hydrolase</keyword>
<dbReference type="InterPro" id="IPR025313">
    <property type="entry name" value="SPB4-like_CTE"/>
</dbReference>
<feature type="compositionally biased region" description="Polar residues" evidence="7">
    <location>
        <begin position="252"/>
        <end position="263"/>
    </location>
</feature>
<evidence type="ECO:0000256" key="1">
    <source>
        <dbReference type="ARBA" id="ARBA00022741"/>
    </source>
</evidence>
<dbReference type="Pfam" id="PF13959">
    <property type="entry name" value="CTE_SPB4"/>
    <property type="match status" value="1"/>
</dbReference>
<dbReference type="InterPro" id="IPR001650">
    <property type="entry name" value="Helicase_C-like"/>
</dbReference>
<evidence type="ECO:0000259" key="10">
    <source>
        <dbReference type="SMART" id="SM01178"/>
    </source>
</evidence>
<evidence type="ECO:0000313" key="11">
    <source>
        <dbReference type="EMBL" id="WIA12010.1"/>
    </source>
</evidence>
<feature type="compositionally biased region" description="Low complexity" evidence="7">
    <location>
        <begin position="57"/>
        <end position="111"/>
    </location>
</feature>
<dbReference type="InterPro" id="IPR011545">
    <property type="entry name" value="DEAD/DEAH_box_helicase_dom"/>
</dbReference>
<dbReference type="Proteomes" id="UP001244341">
    <property type="component" value="Chromosome 3b"/>
</dbReference>
<proteinExistence type="inferred from homology"/>
<evidence type="ECO:0000259" key="8">
    <source>
        <dbReference type="SMART" id="SM00487"/>
    </source>
</evidence>
<feature type="domain" description="Helicase C-terminal" evidence="9">
    <location>
        <begin position="525"/>
        <end position="609"/>
    </location>
</feature>
<feature type="compositionally biased region" description="Low complexity" evidence="7">
    <location>
        <begin position="188"/>
        <end position="205"/>
    </location>
</feature>
<gene>
    <name evidence="11" type="ORF">OEZ85_012091</name>
</gene>
<evidence type="ECO:0000313" key="12">
    <source>
        <dbReference type="Proteomes" id="UP001244341"/>
    </source>
</evidence>
<accession>A0ABY8TSC5</accession>
<keyword evidence="12" id="KW-1185">Reference proteome</keyword>
<dbReference type="EC" id="3.6.4.13" evidence="6"/>
<dbReference type="PANTHER" id="PTHR24031">
    <property type="entry name" value="RNA HELICASE"/>
    <property type="match status" value="1"/>
</dbReference>
<dbReference type="SUPFAM" id="SSF52540">
    <property type="entry name" value="P-loop containing nucleoside triphosphate hydrolases"/>
    <property type="match status" value="1"/>
</dbReference>
<dbReference type="CDD" id="cd18787">
    <property type="entry name" value="SF2_C_DEAD"/>
    <property type="match status" value="1"/>
</dbReference>
<dbReference type="SMART" id="SM00490">
    <property type="entry name" value="HELICc"/>
    <property type="match status" value="1"/>
</dbReference>
<dbReference type="Pfam" id="PF00270">
    <property type="entry name" value="DEAD"/>
    <property type="match status" value="1"/>
</dbReference>
<feature type="region of interest" description="Disordered" evidence="7">
    <location>
        <begin position="1"/>
        <end position="158"/>
    </location>
</feature>
<dbReference type="Pfam" id="PF00271">
    <property type="entry name" value="Helicase_C"/>
    <property type="match status" value="1"/>
</dbReference>
<dbReference type="SMART" id="SM01178">
    <property type="entry name" value="DUF4217"/>
    <property type="match status" value="1"/>
</dbReference>
<feature type="region of interest" description="Disordered" evidence="7">
    <location>
        <begin position="188"/>
        <end position="217"/>
    </location>
</feature>
<organism evidence="11 12">
    <name type="scientific">Tetradesmus obliquus</name>
    <name type="common">Green alga</name>
    <name type="synonym">Acutodesmus obliquus</name>
    <dbReference type="NCBI Taxonomy" id="3088"/>
    <lineage>
        <taxon>Eukaryota</taxon>
        <taxon>Viridiplantae</taxon>
        <taxon>Chlorophyta</taxon>
        <taxon>core chlorophytes</taxon>
        <taxon>Chlorophyceae</taxon>
        <taxon>CS clade</taxon>
        <taxon>Sphaeropleales</taxon>
        <taxon>Scenedesmaceae</taxon>
        <taxon>Tetradesmus</taxon>
    </lineage>
</organism>
<evidence type="ECO:0000256" key="7">
    <source>
        <dbReference type="SAM" id="MobiDB-lite"/>
    </source>
</evidence>
<evidence type="ECO:0000256" key="5">
    <source>
        <dbReference type="ARBA" id="ARBA00022884"/>
    </source>
</evidence>
<evidence type="ECO:0000256" key="2">
    <source>
        <dbReference type="ARBA" id="ARBA00022801"/>
    </source>
</evidence>
<comment type="function">
    <text evidence="6">RNA helicase.</text>
</comment>
<feature type="region of interest" description="Disordered" evidence="7">
    <location>
        <begin position="675"/>
        <end position="695"/>
    </location>
</feature>
<dbReference type="InterPro" id="IPR014001">
    <property type="entry name" value="Helicase_ATP-bd"/>
</dbReference>